<keyword evidence="2" id="KW-0732">Signal</keyword>
<sequence>MKSMTRVLLSGVLSILAGVSLSYAQTTFPDRSPTVDPGTERTIQRDGGVVEERGPHDRIVVTERVVHRKHEGESYVAGFGGFTLGHSFTNVDGTGTLSGTGVESLDLANSAVYGMKAGYFLPTRKLNWLGFELEGFSTSPHLERQNGFADGSNLRVSTVAINVIARKRLACDDRDRHDPTRHPTVHDKNGRHYGKDGGHYDYDKDGRHYDDDWSPEAENARCPLQVYAGAGPAIFFAETSNQFASSSENGEVGINALAGVKYFVHRNVSIFGEYKFNYAGFDFAQYGTPASVGGSGGISGNYKASHFVGGLGVHF</sequence>
<dbReference type="InterPro" id="IPR011250">
    <property type="entry name" value="OMP/PagP_B-barrel"/>
</dbReference>
<evidence type="ECO:0000256" key="2">
    <source>
        <dbReference type="SAM" id="SignalP"/>
    </source>
</evidence>
<name>A0A0S4LS42_9BACT</name>
<proteinExistence type="predicted"/>
<dbReference type="Proteomes" id="UP000198736">
    <property type="component" value="Unassembled WGS sequence"/>
</dbReference>
<evidence type="ECO:0000313" key="4">
    <source>
        <dbReference type="Proteomes" id="UP000198736"/>
    </source>
</evidence>
<feature type="region of interest" description="Disordered" evidence="1">
    <location>
        <begin position="174"/>
        <end position="197"/>
    </location>
</feature>
<dbReference type="OrthoDB" id="9815357at2"/>
<evidence type="ECO:0000313" key="3">
    <source>
        <dbReference type="EMBL" id="CUS39774.1"/>
    </source>
</evidence>
<organism evidence="3 4">
    <name type="scientific">Candidatus Nitrospira nitrificans</name>
    <dbReference type="NCBI Taxonomy" id="1742973"/>
    <lineage>
        <taxon>Bacteria</taxon>
        <taxon>Pseudomonadati</taxon>
        <taxon>Nitrospirota</taxon>
        <taxon>Nitrospiria</taxon>
        <taxon>Nitrospirales</taxon>
        <taxon>Nitrospiraceae</taxon>
        <taxon>Nitrospira</taxon>
    </lineage>
</organism>
<gene>
    <name evidence="3" type="ORF">COMA2_80174</name>
</gene>
<dbReference type="EMBL" id="CZPZ01000035">
    <property type="protein sequence ID" value="CUS39774.1"/>
    <property type="molecule type" value="Genomic_DNA"/>
</dbReference>
<reference evidence="4" key="1">
    <citation type="submission" date="2015-10" db="EMBL/GenBank/DDBJ databases">
        <authorList>
            <person name="Luecker S."/>
            <person name="Luecker S."/>
        </authorList>
    </citation>
    <scope>NUCLEOTIDE SEQUENCE [LARGE SCALE GENOMIC DNA]</scope>
</reference>
<protein>
    <recommendedName>
        <fullName evidence="5">Outer membrane protein beta-barrel domain-containing protein</fullName>
    </recommendedName>
</protein>
<dbReference type="AlphaFoldDB" id="A0A0S4LS42"/>
<keyword evidence="4" id="KW-1185">Reference proteome</keyword>
<dbReference type="SUPFAM" id="SSF56925">
    <property type="entry name" value="OMPA-like"/>
    <property type="match status" value="1"/>
</dbReference>
<dbReference type="RefSeq" id="WP_090902104.1">
    <property type="nucleotide sequence ID" value="NZ_CZPZ01000035.1"/>
</dbReference>
<evidence type="ECO:0000256" key="1">
    <source>
        <dbReference type="SAM" id="MobiDB-lite"/>
    </source>
</evidence>
<dbReference type="Gene3D" id="2.40.160.20">
    <property type="match status" value="1"/>
</dbReference>
<feature type="signal peptide" evidence="2">
    <location>
        <begin position="1"/>
        <end position="24"/>
    </location>
</feature>
<evidence type="ECO:0008006" key="5">
    <source>
        <dbReference type="Google" id="ProtNLM"/>
    </source>
</evidence>
<accession>A0A0S4LS42</accession>
<feature type="chain" id="PRO_5006624232" description="Outer membrane protein beta-barrel domain-containing protein" evidence="2">
    <location>
        <begin position="25"/>
        <end position="315"/>
    </location>
</feature>